<dbReference type="InterPro" id="IPR011598">
    <property type="entry name" value="bHLH_dom"/>
</dbReference>
<reference evidence="3 4" key="1">
    <citation type="submission" date="2021-06" db="EMBL/GenBank/DDBJ databases">
        <authorList>
            <person name="Kallberg Y."/>
            <person name="Tangrot J."/>
            <person name="Rosling A."/>
        </authorList>
    </citation>
    <scope>NUCLEOTIDE SEQUENCE [LARGE SCALE GENOMIC DNA]</scope>
    <source>
        <strain evidence="3 4">120-4 pot B 10/14</strain>
    </source>
</reference>
<sequence>TQRNLDQYLTDEGKTSSPDEVRKIKVKEEQERRKQIFQGYTQLKEQLPATLRKTSNAKLLKK</sequence>
<dbReference type="Pfam" id="PF00010">
    <property type="entry name" value="HLH"/>
    <property type="match status" value="1"/>
</dbReference>
<feature type="domain" description="BHLH" evidence="2">
    <location>
        <begin position="20"/>
        <end position="62"/>
    </location>
</feature>
<name>A0ABN7XPG7_GIGMA</name>
<organism evidence="3 4">
    <name type="scientific">Gigaspora margarita</name>
    <dbReference type="NCBI Taxonomy" id="4874"/>
    <lineage>
        <taxon>Eukaryota</taxon>
        <taxon>Fungi</taxon>
        <taxon>Fungi incertae sedis</taxon>
        <taxon>Mucoromycota</taxon>
        <taxon>Glomeromycotina</taxon>
        <taxon>Glomeromycetes</taxon>
        <taxon>Diversisporales</taxon>
        <taxon>Gigasporaceae</taxon>
        <taxon>Gigaspora</taxon>
    </lineage>
</organism>
<dbReference type="PROSITE" id="PS50888">
    <property type="entry name" value="BHLH"/>
    <property type="match status" value="1"/>
</dbReference>
<gene>
    <name evidence="3" type="ORF">GMARGA_LOCUS45958</name>
</gene>
<protein>
    <submittedName>
        <fullName evidence="3">19386_t:CDS:1</fullName>
    </submittedName>
</protein>
<feature type="non-terminal residue" evidence="3">
    <location>
        <position position="62"/>
    </location>
</feature>
<dbReference type="Proteomes" id="UP000789901">
    <property type="component" value="Unassembled WGS sequence"/>
</dbReference>
<evidence type="ECO:0000313" key="4">
    <source>
        <dbReference type="Proteomes" id="UP000789901"/>
    </source>
</evidence>
<evidence type="ECO:0000313" key="3">
    <source>
        <dbReference type="EMBL" id="CAG8857137.1"/>
    </source>
</evidence>
<feature type="non-terminal residue" evidence="3">
    <location>
        <position position="1"/>
    </location>
</feature>
<dbReference type="InterPro" id="IPR036638">
    <property type="entry name" value="HLH_DNA-bd_sf"/>
</dbReference>
<proteinExistence type="predicted"/>
<evidence type="ECO:0000256" key="1">
    <source>
        <dbReference type="SAM" id="MobiDB-lite"/>
    </source>
</evidence>
<dbReference type="SUPFAM" id="SSF47459">
    <property type="entry name" value="HLH, helix-loop-helix DNA-binding domain"/>
    <property type="match status" value="1"/>
</dbReference>
<feature type="region of interest" description="Disordered" evidence="1">
    <location>
        <begin position="1"/>
        <end position="27"/>
    </location>
</feature>
<accession>A0ABN7XPG7</accession>
<evidence type="ECO:0000259" key="2">
    <source>
        <dbReference type="PROSITE" id="PS50888"/>
    </source>
</evidence>
<dbReference type="EMBL" id="CAJVQB010167618">
    <property type="protein sequence ID" value="CAG8857137.1"/>
    <property type="molecule type" value="Genomic_DNA"/>
</dbReference>
<feature type="compositionally biased region" description="Basic and acidic residues" evidence="1">
    <location>
        <begin position="11"/>
        <end position="27"/>
    </location>
</feature>
<comment type="caution">
    <text evidence="3">The sequence shown here is derived from an EMBL/GenBank/DDBJ whole genome shotgun (WGS) entry which is preliminary data.</text>
</comment>
<keyword evidence="4" id="KW-1185">Reference proteome</keyword>